<evidence type="ECO:0000313" key="3">
    <source>
        <dbReference type="Proteomes" id="UP001620626"/>
    </source>
</evidence>
<dbReference type="AlphaFoldDB" id="A0ABD2LZN7"/>
<name>A0ABD2LZN7_9BILA</name>
<evidence type="ECO:0000313" key="2">
    <source>
        <dbReference type="EMBL" id="KAL3119709.1"/>
    </source>
</evidence>
<evidence type="ECO:0000256" key="1">
    <source>
        <dbReference type="SAM" id="MobiDB-lite"/>
    </source>
</evidence>
<accession>A0ABD2LZN7</accession>
<organism evidence="2 3">
    <name type="scientific">Heterodera trifolii</name>
    <dbReference type="NCBI Taxonomy" id="157864"/>
    <lineage>
        <taxon>Eukaryota</taxon>
        <taxon>Metazoa</taxon>
        <taxon>Ecdysozoa</taxon>
        <taxon>Nematoda</taxon>
        <taxon>Chromadorea</taxon>
        <taxon>Rhabditida</taxon>
        <taxon>Tylenchina</taxon>
        <taxon>Tylenchomorpha</taxon>
        <taxon>Tylenchoidea</taxon>
        <taxon>Heteroderidae</taxon>
        <taxon>Heteroderinae</taxon>
        <taxon>Heterodera</taxon>
    </lineage>
</organism>
<keyword evidence="3" id="KW-1185">Reference proteome</keyword>
<reference evidence="2 3" key="1">
    <citation type="submission" date="2024-10" db="EMBL/GenBank/DDBJ databases">
        <authorList>
            <person name="Kim D."/>
        </authorList>
    </citation>
    <scope>NUCLEOTIDE SEQUENCE [LARGE SCALE GENOMIC DNA]</scope>
    <source>
        <strain evidence="2">BH-2024</strain>
    </source>
</reference>
<comment type="caution">
    <text evidence="2">The sequence shown here is derived from an EMBL/GenBank/DDBJ whole genome shotgun (WGS) entry which is preliminary data.</text>
</comment>
<sequence>MKPKRLLFEKIKRKKSIHKARKPTNRRQKETDSSDSDSGYERDFCDGVAAELLEKICRAVRVKGMKRQMIEHQPLSEITGKTDSIYKNDVKGPALLINNIRFAGKEYRHGANLDMLVELLEQLGYYPVHMFED</sequence>
<gene>
    <name evidence="2" type="ORF">niasHT_005967</name>
</gene>
<dbReference type="Proteomes" id="UP001620626">
    <property type="component" value="Unassembled WGS sequence"/>
</dbReference>
<feature type="region of interest" description="Disordered" evidence="1">
    <location>
        <begin position="12"/>
        <end position="42"/>
    </location>
</feature>
<proteinExistence type="predicted"/>
<dbReference type="SUPFAM" id="SSF52129">
    <property type="entry name" value="Caspase-like"/>
    <property type="match status" value="1"/>
</dbReference>
<evidence type="ECO:0008006" key="4">
    <source>
        <dbReference type="Google" id="ProtNLM"/>
    </source>
</evidence>
<dbReference type="EMBL" id="JBICBT010000235">
    <property type="protein sequence ID" value="KAL3119709.1"/>
    <property type="molecule type" value="Genomic_DNA"/>
</dbReference>
<dbReference type="InterPro" id="IPR029030">
    <property type="entry name" value="Caspase-like_dom_sf"/>
</dbReference>
<feature type="compositionally biased region" description="Basic residues" evidence="1">
    <location>
        <begin position="12"/>
        <end position="26"/>
    </location>
</feature>
<protein>
    <recommendedName>
        <fullName evidence="4">Caspase family p20 domain-containing protein</fullName>
    </recommendedName>
</protein>